<dbReference type="GO" id="GO:0052855">
    <property type="term" value="F:ADP-dependent NAD(P)H-hydrate dehydratase activity"/>
    <property type="evidence" value="ECO:0007669"/>
    <property type="project" value="UniProtKB-UniRule"/>
</dbReference>
<dbReference type="InterPro" id="IPR004443">
    <property type="entry name" value="YjeF_N_dom"/>
</dbReference>
<dbReference type="Gene3D" id="3.40.50.10260">
    <property type="entry name" value="YjeF N-terminal domain"/>
    <property type="match status" value="1"/>
</dbReference>
<keyword evidence="11 18" id="KW-0413">Isomerase</keyword>
<evidence type="ECO:0000256" key="9">
    <source>
        <dbReference type="ARBA" id="ARBA00022958"/>
    </source>
</evidence>
<keyword evidence="6 17" id="KW-0547">Nucleotide-binding</keyword>
<feature type="binding site" evidence="17">
    <location>
        <position position="381"/>
    </location>
    <ligand>
        <name>(6S)-NADPHX</name>
        <dbReference type="ChEBI" id="CHEBI:64076"/>
    </ligand>
</feature>
<evidence type="ECO:0000256" key="14">
    <source>
        <dbReference type="ARBA" id="ARBA00025153"/>
    </source>
</evidence>
<comment type="caution">
    <text evidence="18">Lacks conserved residue(s) required for the propagation of feature annotation.</text>
</comment>
<evidence type="ECO:0000256" key="16">
    <source>
        <dbReference type="ARBA" id="ARBA00049209"/>
    </source>
</evidence>
<dbReference type="EC" id="5.1.99.6" evidence="19"/>
<evidence type="ECO:0000256" key="5">
    <source>
        <dbReference type="ARBA" id="ARBA00022723"/>
    </source>
</evidence>
<dbReference type="OrthoDB" id="9806925at2"/>
<feature type="binding site" evidence="18">
    <location>
        <position position="124"/>
    </location>
    <ligand>
        <name>K(+)</name>
        <dbReference type="ChEBI" id="CHEBI:29103"/>
    </ligand>
</feature>
<dbReference type="PROSITE" id="PS51385">
    <property type="entry name" value="YJEF_N"/>
    <property type="match status" value="1"/>
</dbReference>
<comment type="function">
    <text evidence="17">Catalyzes the dehydration of the S-form of NAD(P)HX at the expense of ADP, which is converted to AMP. Together with NAD(P)HX epimerase, which catalyzes the epimerization of the S- and R-forms, the enzyme allows the repair of both epimers of NAD(P)HX, a damaged form of NAD(P)H that is a result of enzymatic or heat-dependent hydration.</text>
</comment>
<comment type="catalytic activity">
    <reaction evidence="15 17 19">
        <text>(6S)-NADHX + ADP = AMP + phosphate + NADH + H(+)</text>
        <dbReference type="Rhea" id="RHEA:32223"/>
        <dbReference type="ChEBI" id="CHEBI:15378"/>
        <dbReference type="ChEBI" id="CHEBI:43474"/>
        <dbReference type="ChEBI" id="CHEBI:57945"/>
        <dbReference type="ChEBI" id="CHEBI:64074"/>
        <dbReference type="ChEBI" id="CHEBI:456215"/>
        <dbReference type="ChEBI" id="CHEBI:456216"/>
        <dbReference type="EC" id="4.2.1.136"/>
    </reaction>
</comment>
<evidence type="ECO:0000259" key="21">
    <source>
        <dbReference type="PROSITE" id="PS51385"/>
    </source>
</evidence>
<protein>
    <recommendedName>
        <fullName evidence="19">Bifunctional NAD(P)H-hydrate repair enzyme</fullName>
    </recommendedName>
    <alternativeName>
        <fullName evidence="19">Nicotinamide nucleotide repair protein</fullName>
    </alternativeName>
    <domain>
        <recommendedName>
            <fullName evidence="19">ADP-dependent (S)-NAD(P)H-hydrate dehydratase</fullName>
            <ecNumber evidence="19">4.2.1.136</ecNumber>
        </recommendedName>
        <alternativeName>
            <fullName evidence="19">ADP-dependent NAD(P)HX dehydratase</fullName>
        </alternativeName>
    </domain>
    <domain>
        <recommendedName>
            <fullName evidence="19">NAD(P)H-hydrate epimerase</fullName>
            <ecNumber evidence="19">5.1.99.6</ecNumber>
        </recommendedName>
    </domain>
</protein>
<dbReference type="SUPFAM" id="SSF53613">
    <property type="entry name" value="Ribokinase-like"/>
    <property type="match status" value="1"/>
</dbReference>
<keyword evidence="8 17" id="KW-0521">NADP</keyword>
<dbReference type="GO" id="GO:0110051">
    <property type="term" value="P:metabolite repair"/>
    <property type="evidence" value="ECO:0007669"/>
    <property type="project" value="TreeGrafter"/>
</dbReference>
<comment type="subunit">
    <text evidence="17">Homotetramer.</text>
</comment>
<dbReference type="KEGG" id="mtun:MTUNDRAET4_3844"/>
<evidence type="ECO:0000256" key="18">
    <source>
        <dbReference type="HAMAP-Rule" id="MF_01966"/>
    </source>
</evidence>
<dbReference type="InterPro" id="IPR030677">
    <property type="entry name" value="Nnr"/>
</dbReference>
<feature type="binding site" evidence="17">
    <location>
        <position position="326"/>
    </location>
    <ligand>
        <name>(6S)-NADPHX</name>
        <dbReference type="ChEBI" id="CHEBI:64076"/>
    </ligand>
</feature>
<dbReference type="GO" id="GO:0046872">
    <property type="term" value="F:metal ion binding"/>
    <property type="evidence" value="ECO:0007669"/>
    <property type="project" value="UniProtKB-UniRule"/>
</dbReference>
<dbReference type="AlphaFoldDB" id="A0A4U8Z590"/>
<dbReference type="Pfam" id="PF03853">
    <property type="entry name" value="YjeF_N"/>
    <property type="match status" value="1"/>
</dbReference>
<keyword evidence="12 17" id="KW-0456">Lyase</keyword>
<comment type="function">
    <text evidence="14 19">Bifunctional enzyme that catalyzes the epimerization of the S- and R-forms of NAD(P)HX and the dehydration of the S-form of NAD(P)HX at the expense of ADP, which is converted to AMP. This allows the repair of both epimers of NAD(P)HX, a damaged form of NAD(P)H that is a result of enzymatic or heat-dependent hydration.</text>
</comment>
<keyword evidence="9 18" id="KW-0630">Potassium</keyword>
<comment type="similarity">
    <text evidence="3 19">In the N-terminal section; belongs to the NnrE/AIBP family.</text>
</comment>
<feature type="domain" description="YjeF N-terminal" evidence="21">
    <location>
        <begin position="16"/>
        <end position="218"/>
    </location>
</feature>
<feature type="binding site" evidence="18">
    <location>
        <position position="64"/>
    </location>
    <ligand>
        <name>K(+)</name>
        <dbReference type="ChEBI" id="CHEBI:29103"/>
    </ligand>
</feature>
<proteinExistence type="inferred from homology"/>
<dbReference type="RefSeq" id="WP_134491590.1">
    <property type="nucleotide sequence ID" value="NZ_LR536450.1"/>
</dbReference>
<dbReference type="InterPro" id="IPR000631">
    <property type="entry name" value="CARKD"/>
</dbReference>
<evidence type="ECO:0000256" key="11">
    <source>
        <dbReference type="ARBA" id="ARBA00023235"/>
    </source>
</evidence>
<keyword evidence="7 17" id="KW-0067">ATP-binding</keyword>
<dbReference type="CDD" id="cd01171">
    <property type="entry name" value="YXKO-related"/>
    <property type="match status" value="1"/>
</dbReference>
<dbReference type="PANTHER" id="PTHR12592">
    <property type="entry name" value="ATP-DEPENDENT (S)-NAD(P)H-HYDRATE DEHYDRATASE FAMILY MEMBER"/>
    <property type="match status" value="1"/>
</dbReference>
<reference evidence="22 23" key="1">
    <citation type="submission" date="2019-03" db="EMBL/GenBank/DDBJ databases">
        <authorList>
            <person name="Kox A.R. M."/>
        </authorList>
    </citation>
    <scope>NUCLEOTIDE SEQUENCE [LARGE SCALE GENOMIC DNA]</scope>
    <source>
        <strain evidence="22">MTUNDRAET4 annotated genome</strain>
    </source>
</reference>
<feature type="binding site" evidence="18">
    <location>
        <begin position="128"/>
        <end position="134"/>
    </location>
    <ligand>
        <name>(6S)-NADPHX</name>
        <dbReference type="ChEBI" id="CHEBI:64076"/>
    </ligand>
</feature>
<dbReference type="SUPFAM" id="SSF64153">
    <property type="entry name" value="YjeF N-terminal domain-like"/>
    <property type="match status" value="1"/>
</dbReference>
<comment type="function">
    <text evidence="18">Catalyzes the epimerization of the S- and R-forms of NAD(P)HX, a damaged form of NAD(P)H that is a result of enzymatic or heat-dependent hydration. This is a prerequisite for the S-specific NAD(P)H-hydrate dehydratase to allow the repair of both epimers of NAD(P)HX.</text>
</comment>
<evidence type="ECO:0000256" key="10">
    <source>
        <dbReference type="ARBA" id="ARBA00023027"/>
    </source>
</evidence>
<evidence type="ECO:0000256" key="4">
    <source>
        <dbReference type="ARBA" id="ARBA00009524"/>
    </source>
</evidence>
<dbReference type="PANTHER" id="PTHR12592:SF0">
    <property type="entry name" value="ATP-DEPENDENT (S)-NAD(P)H-HYDRATE DEHYDRATASE"/>
    <property type="match status" value="1"/>
</dbReference>
<evidence type="ECO:0000256" key="7">
    <source>
        <dbReference type="ARBA" id="ARBA00022840"/>
    </source>
</evidence>
<keyword evidence="10 17" id="KW-0520">NAD</keyword>
<feature type="binding site" evidence="18">
    <location>
        <position position="164"/>
    </location>
    <ligand>
        <name>K(+)</name>
        <dbReference type="ChEBI" id="CHEBI:29103"/>
    </ligand>
</feature>
<dbReference type="InterPro" id="IPR029056">
    <property type="entry name" value="Ribokinase-like"/>
</dbReference>
<keyword evidence="5 18" id="KW-0479">Metal-binding</keyword>
<evidence type="ECO:0000256" key="15">
    <source>
        <dbReference type="ARBA" id="ARBA00048238"/>
    </source>
</evidence>
<dbReference type="EMBL" id="LR536450">
    <property type="protein sequence ID" value="VFU10725.1"/>
    <property type="molecule type" value="Genomic_DNA"/>
</dbReference>
<dbReference type="Gene3D" id="3.40.1190.20">
    <property type="match status" value="1"/>
</dbReference>
<gene>
    <name evidence="18 22" type="primary">nnrE</name>
    <name evidence="17" type="synonym">nnrD</name>
    <name evidence="22" type="ORF">MTUNDRAET4_3844</name>
</gene>
<evidence type="ECO:0000256" key="8">
    <source>
        <dbReference type="ARBA" id="ARBA00022857"/>
    </source>
</evidence>
<comment type="similarity">
    <text evidence="4 19">In the C-terminal section; belongs to the NnrD/CARKD family.</text>
</comment>
<dbReference type="EC" id="4.2.1.136" evidence="19"/>
<dbReference type="GO" id="GO:0046496">
    <property type="term" value="P:nicotinamide nucleotide metabolic process"/>
    <property type="evidence" value="ECO:0007669"/>
    <property type="project" value="UniProtKB-UniRule"/>
</dbReference>
<dbReference type="InterPro" id="IPR017953">
    <property type="entry name" value="Carbohydrate_kinase_pred_CS"/>
</dbReference>
<comment type="similarity">
    <text evidence="18">Belongs to the NnrE/AIBP family.</text>
</comment>
<dbReference type="HAMAP" id="MF_01965">
    <property type="entry name" value="NADHX_dehydratase"/>
    <property type="match status" value="1"/>
</dbReference>
<comment type="catalytic activity">
    <reaction evidence="2 18 19">
        <text>(6R)-NADPHX = (6S)-NADPHX</text>
        <dbReference type="Rhea" id="RHEA:32227"/>
        <dbReference type="ChEBI" id="CHEBI:64076"/>
        <dbReference type="ChEBI" id="CHEBI:64077"/>
        <dbReference type="EC" id="5.1.99.6"/>
    </reaction>
</comment>
<comment type="cofactor">
    <cofactor evidence="18 19">
        <name>K(+)</name>
        <dbReference type="ChEBI" id="CHEBI:29103"/>
    </cofactor>
    <text evidence="18 19">Binds 1 potassium ion per subunit.</text>
</comment>
<organism evidence="22 23">
    <name type="scientific">Methylocella tundrae</name>
    <dbReference type="NCBI Taxonomy" id="227605"/>
    <lineage>
        <taxon>Bacteria</taxon>
        <taxon>Pseudomonadati</taxon>
        <taxon>Pseudomonadota</taxon>
        <taxon>Alphaproteobacteria</taxon>
        <taxon>Hyphomicrobiales</taxon>
        <taxon>Beijerinckiaceae</taxon>
        <taxon>Methylocella</taxon>
    </lineage>
</organism>
<dbReference type="Proteomes" id="UP000294360">
    <property type="component" value="Chromosome"/>
</dbReference>
<evidence type="ECO:0000256" key="3">
    <source>
        <dbReference type="ARBA" id="ARBA00006001"/>
    </source>
</evidence>
<sequence length="533" mass="54753">MTSHRLPPELLSNSEMAEADRLTIASGVPGYALMENAGAAVALEASWLAPRHGRIVVLCGPGNNGGDGFVAARLLKARDFSVTLGLLVSIDALRGDAAAAARAWNGEITAIEALDLDAADLVIDALFGAGLARDLDGPARAAVDRLNAFSRERKKPVLAVDVPSGIDGTSGQVRGVAVWASKTITFFRRKPGHLLLPGRLHCNETIVADIGITSAVLDVVRPATQANEPEVWGGLYPVPRIDGHKYARGHALVLSGGLAHTGAARLAARGALRAGAGLVTIATPKEALGVHAAALTAIMTAVCDGPEELAAILEDGRKNALVLGPGLGVGAATRALTLSALAPASRAKILDADALSSFKGDAFSLAQAIRGSGGPVVLTPHDGEFARLFGDLSADDERRWLKSDADPETLQKRLNGLRSVSKLERARAAAALAGAIVLLKGPDTVVAHPDGRAMIDDTSPPSLATAGSGDVLAGMIAGLCAQSMPPFEAASAAVWLHGAGARHFGPGLVAEDIPESLPAVLRALFQSFGLTFP</sequence>
<dbReference type="PROSITE" id="PS01050">
    <property type="entry name" value="YJEF_C_2"/>
    <property type="match status" value="1"/>
</dbReference>
<dbReference type="PIRSF" id="PIRSF017184">
    <property type="entry name" value="Nnr"/>
    <property type="match status" value="1"/>
</dbReference>
<feature type="domain" description="YjeF C-terminal" evidence="20">
    <location>
        <begin position="228"/>
        <end position="524"/>
    </location>
</feature>
<comment type="catalytic activity">
    <reaction evidence="16 17 19">
        <text>(6S)-NADPHX + ADP = AMP + phosphate + NADPH + H(+)</text>
        <dbReference type="Rhea" id="RHEA:32235"/>
        <dbReference type="ChEBI" id="CHEBI:15378"/>
        <dbReference type="ChEBI" id="CHEBI:43474"/>
        <dbReference type="ChEBI" id="CHEBI:57783"/>
        <dbReference type="ChEBI" id="CHEBI:64076"/>
        <dbReference type="ChEBI" id="CHEBI:456215"/>
        <dbReference type="ChEBI" id="CHEBI:456216"/>
        <dbReference type="EC" id="4.2.1.136"/>
    </reaction>
</comment>
<accession>A0A4U8Z590</accession>
<dbReference type="NCBIfam" id="TIGR00197">
    <property type="entry name" value="yjeF_nterm"/>
    <property type="match status" value="1"/>
</dbReference>
<dbReference type="HAMAP" id="MF_01966">
    <property type="entry name" value="NADHX_epimerase"/>
    <property type="match status" value="1"/>
</dbReference>
<comment type="catalytic activity">
    <reaction evidence="1 18 19">
        <text>(6R)-NADHX = (6S)-NADHX</text>
        <dbReference type="Rhea" id="RHEA:32215"/>
        <dbReference type="ChEBI" id="CHEBI:64074"/>
        <dbReference type="ChEBI" id="CHEBI:64075"/>
        <dbReference type="EC" id="5.1.99.6"/>
    </reaction>
</comment>
<feature type="binding site" evidence="17">
    <location>
        <position position="263"/>
    </location>
    <ligand>
        <name>(6S)-NADPHX</name>
        <dbReference type="ChEBI" id="CHEBI:64076"/>
    </ligand>
</feature>
<feature type="binding site" evidence="18">
    <location>
        <position position="161"/>
    </location>
    <ligand>
        <name>(6S)-NADPHX</name>
        <dbReference type="ChEBI" id="CHEBI:64076"/>
    </ligand>
</feature>
<evidence type="ECO:0000256" key="13">
    <source>
        <dbReference type="ARBA" id="ARBA00023268"/>
    </source>
</evidence>
<evidence type="ECO:0000256" key="2">
    <source>
        <dbReference type="ARBA" id="ARBA00000909"/>
    </source>
</evidence>
<evidence type="ECO:0000256" key="19">
    <source>
        <dbReference type="PIRNR" id="PIRNR017184"/>
    </source>
</evidence>
<comment type="cofactor">
    <cofactor evidence="17">
        <name>Mg(2+)</name>
        <dbReference type="ChEBI" id="CHEBI:18420"/>
    </cofactor>
</comment>
<feature type="binding site" evidence="17">
    <location>
        <begin position="440"/>
        <end position="444"/>
    </location>
    <ligand>
        <name>AMP</name>
        <dbReference type="ChEBI" id="CHEBI:456215"/>
    </ligand>
</feature>
<evidence type="ECO:0000313" key="22">
    <source>
        <dbReference type="EMBL" id="VFU10725.1"/>
    </source>
</evidence>
<dbReference type="GO" id="GO:0052856">
    <property type="term" value="F:NAD(P)HX epimerase activity"/>
    <property type="evidence" value="ECO:0007669"/>
    <property type="project" value="UniProtKB-UniRule"/>
</dbReference>
<feature type="binding site" evidence="17">
    <location>
        <position position="470"/>
    </location>
    <ligand>
        <name>(6S)-NADPHX</name>
        <dbReference type="ChEBI" id="CHEBI:64076"/>
    </ligand>
</feature>
<evidence type="ECO:0000256" key="17">
    <source>
        <dbReference type="HAMAP-Rule" id="MF_01965"/>
    </source>
</evidence>
<dbReference type="GO" id="GO:0005524">
    <property type="term" value="F:ATP binding"/>
    <property type="evidence" value="ECO:0007669"/>
    <property type="project" value="UniProtKB-UniRule"/>
</dbReference>
<feature type="binding site" evidence="18">
    <location>
        <begin position="63"/>
        <end position="67"/>
    </location>
    <ligand>
        <name>(6S)-NADPHX</name>
        <dbReference type="ChEBI" id="CHEBI:64076"/>
    </ligand>
</feature>
<feature type="binding site" evidence="17">
    <location>
        <position position="469"/>
    </location>
    <ligand>
        <name>AMP</name>
        <dbReference type="ChEBI" id="CHEBI:456215"/>
    </ligand>
</feature>
<evidence type="ECO:0000256" key="6">
    <source>
        <dbReference type="ARBA" id="ARBA00022741"/>
    </source>
</evidence>
<dbReference type="InterPro" id="IPR036652">
    <property type="entry name" value="YjeF_N_dom_sf"/>
</dbReference>
<evidence type="ECO:0000256" key="12">
    <source>
        <dbReference type="ARBA" id="ARBA00023239"/>
    </source>
</evidence>
<evidence type="ECO:0000313" key="23">
    <source>
        <dbReference type="Proteomes" id="UP000294360"/>
    </source>
</evidence>
<name>A0A4U8Z590_METTU</name>
<evidence type="ECO:0000256" key="1">
    <source>
        <dbReference type="ARBA" id="ARBA00000013"/>
    </source>
</evidence>
<keyword evidence="13" id="KW-0511">Multifunctional enzyme</keyword>
<comment type="similarity">
    <text evidence="17">Belongs to the NnrD/CARKD family.</text>
</comment>
<evidence type="ECO:0000259" key="20">
    <source>
        <dbReference type="PROSITE" id="PS51383"/>
    </source>
</evidence>
<dbReference type="NCBIfam" id="TIGR00196">
    <property type="entry name" value="yjeF_cterm"/>
    <property type="match status" value="1"/>
</dbReference>
<dbReference type="Pfam" id="PF01256">
    <property type="entry name" value="Carb_kinase"/>
    <property type="match status" value="1"/>
</dbReference>
<dbReference type="PROSITE" id="PS51383">
    <property type="entry name" value="YJEF_C_3"/>
    <property type="match status" value="1"/>
</dbReference>